<dbReference type="PROSITE" id="PS00298">
    <property type="entry name" value="HSP90"/>
    <property type="match status" value="1"/>
</dbReference>
<feature type="binding site" evidence="6">
    <location>
        <position position="57"/>
    </location>
    <ligand>
        <name>ATP</name>
        <dbReference type="ChEBI" id="CHEBI:30616"/>
    </ligand>
</feature>
<comment type="function">
    <text evidence="5">Molecular chaperone. Has ATPase activity.</text>
</comment>
<dbReference type="CDD" id="cd16927">
    <property type="entry name" value="HATPase_Hsp90-like"/>
    <property type="match status" value="1"/>
</dbReference>
<dbReference type="SUPFAM" id="SSF55874">
    <property type="entry name" value="ATPase domain of HSP90 chaperone/DNA topoisomerase II/histidine kinase"/>
    <property type="match status" value="1"/>
</dbReference>
<evidence type="ECO:0000256" key="3">
    <source>
        <dbReference type="ARBA" id="ARBA00022840"/>
    </source>
</evidence>
<protein>
    <recommendedName>
        <fullName evidence="5">Chaperone protein HtpG</fullName>
    </recommendedName>
    <alternativeName>
        <fullName evidence="5">Heat shock protein HtpG</fullName>
    </alternativeName>
    <alternativeName>
        <fullName evidence="5">High temperature protein G</fullName>
    </alternativeName>
</protein>
<dbReference type="InterPro" id="IPR019805">
    <property type="entry name" value="Heat_shock_protein_90_CS"/>
</dbReference>
<sequence length="664" mass="72310">MTETTEKKSASRKTAAKSAGKGKSKPATSHAFEAEVGKILDLMVHAVYSDREVFLRELISNGADACEKLRYESRRDDSLLAGDPDLTVTIHPDKDAGTLTIEDNGIGMTGEELAANLGTIARSGTQAFVEALDNEAAGTEGGSGDAAALIGRFGIGFYSAFMVADRVDVLSRRAGKDQAGNRWSSDGRGTFGIEPDELAPARGTRIVLHLKDDAKDFLEAHRIESIVRAHSAHVPVPIRLKEGEVSREIADGGALWLKPKSELSDEDYTEFYRHIAGAWDEPALTVHYAAEGRQTYRVLMFVPSEKPFDMFDPSRKGRTRLYVRRVFITDDAELMPAYLRFVRGLVDSDDLPLNISREMLQESPLLTQIRKGVANRILSELGKLADKDPDAYAKIWSNFGPVLKEGLYEDMERRDTLLGLARFHSTADMEGWRSLKDYVAAMRENQTAIYYVTGESPAQAAASPHLEGFRARGIEVLVLSDPVDHFWVRMATGFDGKPFRSVSQGDADIEAVALLDDSGDDGDDGSPASVATLAAFVKQTLGDTVKEVRTSTRLAESPVCLVATEGALDRRLERMLAKQEGAPERSAPVLELNPRHALIRHLAAQAAGQSDKALLADASWLLYDEACILDGETPSDPAAFAGRLTRVLLAQSAPAPEPAAPTQE</sequence>
<dbReference type="SUPFAM" id="SSF110942">
    <property type="entry name" value="HSP90 C-terminal domain"/>
    <property type="match status" value="1"/>
</dbReference>
<comment type="subunit">
    <text evidence="5">Homodimer.</text>
</comment>
<dbReference type="InterPro" id="IPR037196">
    <property type="entry name" value="HSP90_C"/>
</dbReference>
<dbReference type="GO" id="GO:0051082">
    <property type="term" value="F:unfolded protein binding"/>
    <property type="evidence" value="ECO:0007669"/>
    <property type="project" value="UniProtKB-UniRule"/>
</dbReference>
<feature type="binding site" evidence="6">
    <location>
        <position position="103"/>
    </location>
    <ligand>
        <name>ATP</name>
        <dbReference type="ChEBI" id="CHEBI:30616"/>
    </ligand>
</feature>
<dbReference type="InterPro" id="IPR036890">
    <property type="entry name" value="HATPase_C_sf"/>
</dbReference>
<dbReference type="Gene3D" id="3.30.565.10">
    <property type="entry name" value="Histidine kinase-like ATPase, C-terminal domain"/>
    <property type="match status" value="1"/>
</dbReference>
<dbReference type="InterPro" id="IPR020575">
    <property type="entry name" value="Hsp90_N"/>
</dbReference>
<evidence type="ECO:0000256" key="2">
    <source>
        <dbReference type="ARBA" id="ARBA00022741"/>
    </source>
</evidence>
<feature type="binding site" evidence="6">
    <location>
        <position position="108"/>
    </location>
    <ligand>
        <name>ATP</name>
        <dbReference type="ChEBI" id="CHEBI:30616"/>
    </ligand>
</feature>
<evidence type="ECO:0000256" key="7">
    <source>
        <dbReference type="SAM" id="MobiDB-lite"/>
    </source>
</evidence>
<dbReference type="GO" id="GO:0140662">
    <property type="term" value="F:ATP-dependent protein folding chaperone"/>
    <property type="evidence" value="ECO:0007669"/>
    <property type="project" value="InterPro"/>
</dbReference>
<dbReference type="HAMAP" id="MF_00505">
    <property type="entry name" value="HSP90"/>
    <property type="match status" value="1"/>
</dbReference>
<dbReference type="GO" id="GO:0005524">
    <property type="term" value="F:ATP binding"/>
    <property type="evidence" value="ECO:0007669"/>
    <property type="project" value="UniProtKB-UniRule"/>
</dbReference>
<feature type="binding site" evidence="6">
    <location>
        <position position="204"/>
    </location>
    <ligand>
        <name>ATP</name>
        <dbReference type="ChEBI" id="CHEBI:30616"/>
    </ligand>
</feature>
<keyword evidence="2 5" id="KW-0547">Nucleotide-binding</keyword>
<feature type="region of interest" description="C" evidence="5">
    <location>
        <begin position="575"/>
        <end position="664"/>
    </location>
</feature>
<dbReference type="AlphaFoldDB" id="A0AAW9RR25"/>
<feature type="region of interest" description="Disordered" evidence="7">
    <location>
        <begin position="1"/>
        <end position="28"/>
    </location>
</feature>
<dbReference type="NCBIfam" id="NF003555">
    <property type="entry name" value="PRK05218.1"/>
    <property type="match status" value="1"/>
</dbReference>
<dbReference type="RefSeq" id="WP_340332484.1">
    <property type="nucleotide sequence ID" value="NZ_JAZHOF010000014.1"/>
</dbReference>
<dbReference type="PIRSF" id="PIRSF002583">
    <property type="entry name" value="Hsp90"/>
    <property type="match status" value="1"/>
</dbReference>
<comment type="similarity">
    <text evidence="1 5">Belongs to the heat shock protein 90 family.</text>
</comment>
<evidence type="ECO:0000313" key="9">
    <source>
        <dbReference type="EMBL" id="MEJ8574787.1"/>
    </source>
</evidence>
<dbReference type="EMBL" id="JAZHOF010000014">
    <property type="protein sequence ID" value="MEJ8574787.1"/>
    <property type="molecule type" value="Genomic_DNA"/>
</dbReference>
<dbReference type="Gene3D" id="3.30.230.80">
    <property type="match status" value="1"/>
</dbReference>
<feature type="compositionally biased region" description="Basic residues" evidence="7">
    <location>
        <begin position="10"/>
        <end position="24"/>
    </location>
</feature>
<dbReference type="InterPro" id="IPR003594">
    <property type="entry name" value="HATPase_dom"/>
</dbReference>
<dbReference type="Gene3D" id="1.20.120.790">
    <property type="entry name" value="Heat shock protein 90, C-terminal domain"/>
    <property type="match status" value="1"/>
</dbReference>
<dbReference type="Pfam" id="PF13589">
    <property type="entry name" value="HATPase_c_3"/>
    <property type="match status" value="1"/>
</dbReference>
<feature type="binding site" evidence="6">
    <location>
        <position position="116"/>
    </location>
    <ligand>
        <name>ATP</name>
        <dbReference type="ChEBI" id="CHEBI:30616"/>
    </ligand>
</feature>
<keyword evidence="10" id="KW-1185">Reference proteome</keyword>
<keyword evidence="5" id="KW-0963">Cytoplasm</keyword>
<reference evidence="9 10" key="1">
    <citation type="submission" date="2024-02" db="EMBL/GenBank/DDBJ databases">
        <title>Genome analysis and characterization of Microbaculum marinisediminis sp. nov., isolated from marine sediment.</title>
        <authorList>
            <person name="Du Z.-J."/>
            <person name="Ye Y.-Q."/>
            <person name="Zhang Z.-R."/>
            <person name="Yuan S.-M."/>
            <person name="Zhang X.-Y."/>
        </authorList>
    </citation>
    <scope>NUCLEOTIDE SEQUENCE [LARGE SCALE GENOMIC DNA]</scope>
    <source>
        <strain evidence="9 10">SDUM1044001</strain>
    </source>
</reference>
<dbReference type="Gene3D" id="3.40.50.11260">
    <property type="match status" value="1"/>
</dbReference>
<dbReference type="Pfam" id="PF00183">
    <property type="entry name" value="HSP90"/>
    <property type="match status" value="1"/>
</dbReference>
<dbReference type="Proteomes" id="UP001378188">
    <property type="component" value="Unassembled WGS sequence"/>
</dbReference>
<gene>
    <name evidence="5 9" type="primary">htpG</name>
    <name evidence="9" type="ORF">V3328_25150</name>
</gene>
<evidence type="ECO:0000256" key="1">
    <source>
        <dbReference type="ARBA" id="ARBA00008239"/>
    </source>
</evidence>
<dbReference type="SMART" id="SM00387">
    <property type="entry name" value="HATPase_c"/>
    <property type="match status" value="1"/>
</dbReference>
<dbReference type="PRINTS" id="PR00775">
    <property type="entry name" value="HEATSHOCK90"/>
</dbReference>
<dbReference type="InterPro" id="IPR020568">
    <property type="entry name" value="Ribosomal_Su5_D2-typ_SF"/>
</dbReference>
<keyword evidence="4 5" id="KW-0143">Chaperone</keyword>
<dbReference type="InterPro" id="IPR001404">
    <property type="entry name" value="Hsp90_fam"/>
</dbReference>
<dbReference type="PANTHER" id="PTHR11528">
    <property type="entry name" value="HEAT SHOCK PROTEIN 90 FAMILY MEMBER"/>
    <property type="match status" value="1"/>
</dbReference>
<comment type="caution">
    <text evidence="9">The sequence shown here is derived from an EMBL/GenBank/DDBJ whole genome shotgun (WGS) entry which is preliminary data.</text>
</comment>
<feature type="binding site" evidence="6">
    <location>
        <position position="61"/>
    </location>
    <ligand>
        <name>ATP</name>
        <dbReference type="ChEBI" id="CHEBI:30616"/>
    </ligand>
</feature>
<accession>A0AAW9RR25</accession>
<evidence type="ECO:0000259" key="8">
    <source>
        <dbReference type="SMART" id="SM00387"/>
    </source>
</evidence>
<organism evidence="9 10">
    <name type="scientific">Microbaculum marinum</name>
    <dbReference type="NCBI Taxonomy" id="1764581"/>
    <lineage>
        <taxon>Bacteria</taxon>
        <taxon>Pseudomonadati</taxon>
        <taxon>Pseudomonadota</taxon>
        <taxon>Alphaproteobacteria</taxon>
        <taxon>Hyphomicrobiales</taxon>
        <taxon>Tepidamorphaceae</taxon>
        <taxon>Microbaculum</taxon>
    </lineage>
</organism>
<evidence type="ECO:0000256" key="5">
    <source>
        <dbReference type="HAMAP-Rule" id="MF_00505"/>
    </source>
</evidence>
<feature type="binding site" evidence="6">
    <location>
        <begin position="123"/>
        <end position="124"/>
    </location>
    <ligand>
        <name>ATP</name>
        <dbReference type="ChEBI" id="CHEBI:30616"/>
    </ligand>
</feature>
<feature type="region of interest" description="A; substrate-binding" evidence="5">
    <location>
        <begin position="1"/>
        <end position="357"/>
    </location>
</feature>
<comment type="caution">
    <text evidence="5">Lacks conserved residue(s) required for the propagation of feature annotation.</text>
</comment>
<dbReference type="SUPFAM" id="SSF54211">
    <property type="entry name" value="Ribosomal protein S5 domain 2-like"/>
    <property type="match status" value="1"/>
</dbReference>
<dbReference type="GO" id="GO:0016887">
    <property type="term" value="F:ATP hydrolysis activity"/>
    <property type="evidence" value="ECO:0007669"/>
    <property type="project" value="InterPro"/>
</dbReference>
<evidence type="ECO:0000256" key="4">
    <source>
        <dbReference type="ARBA" id="ARBA00023186"/>
    </source>
</evidence>
<evidence type="ECO:0000256" key="6">
    <source>
        <dbReference type="PIRSR" id="PIRSR002583-1"/>
    </source>
</evidence>
<keyword evidence="3 5" id="KW-0067">ATP-binding</keyword>
<name>A0AAW9RR25_9HYPH</name>
<proteinExistence type="inferred from homology"/>
<evidence type="ECO:0000313" key="10">
    <source>
        <dbReference type="Proteomes" id="UP001378188"/>
    </source>
</evidence>
<comment type="subcellular location">
    <subcellularLocation>
        <location evidence="5">Cytoplasm</location>
    </subcellularLocation>
</comment>
<dbReference type="GO" id="GO:0005737">
    <property type="term" value="C:cytoplasm"/>
    <property type="evidence" value="ECO:0007669"/>
    <property type="project" value="UniProtKB-SubCell"/>
</dbReference>
<feature type="binding site" evidence="6">
    <location>
        <position position="357"/>
    </location>
    <ligand>
        <name>ATP</name>
        <dbReference type="ChEBI" id="CHEBI:30616"/>
    </ligand>
</feature>
<feature type="domain" description="Histidine kinase/HSP90-like ATPase" evidence="8">
    <location>
        <begin position="50"/>
        <end position="214"/>
    </location>
</feature>
<keyword evidence="5" id="KW-0346">Stress response</keyword>